<dbReference type="Pfam" id="PF00881">
    <property type="entry name" value="Nitroreductase"/>
    <property type="match status" value="1"/>
</dbReference>
<dbReference type="OrthoDB" id="9782629at2"/>
<dbReference type="CDD" id="cd02138">
    <property type="entry name" value="TdsD-like"/>
    <property type="match status" value="1"/>
</dbReference>
<dbReference type="Proteomes" id="UP000426246">
    <property type="component" value="Chromosome"/>
</dbReference>
<dbReference type="Gene3D" id="3.40.109.10">
    <property type="entry name" value="NADH Oxidase"/>
    <property type="match status" value="1"/>
</dbReference>
<comment type="similarity">
    <text evidence="1">Belongs to the nitroreductase family.</text>
</comment>
<dbReference type="InterPro" id="IPR000415">
    <property type="entry name" value="Nitroreductase-like"/>
</dbReference>
<evidence type="ECO:0000313" key="6">
    <source>
        <dbReference type="Proteomes" id="UP000426246"/>
    </source>
</evidence>
<dbReference type="GO" id="GO:0016491">
    <property type="term" value="F:oxidoreductase activity"/>
    <property type="evidence" value="ECO:0007669"/>
    <property type="project" value="UniProtKB-KW"/>
</dbReference>
<dbReference type="AlphaFoldDB" id="A0A6B8RK09"/>
<evidence type="ECO:0000256" key="1">
    <source>
        <dbReference type="ARBA" id="ARBA00007118"/>
    </source>
</evidence>
<feature type="region of interest" description="Disordered" evidence="3">
    <location>
        <begin position="186"/>
        <end position="206"/>
    </location>
</feature>
<keyword evidence="2" id="KW-0560">Oxidoreductase</keyword>
<evidence type="ECO:0000256" key="3">
    <source>
        <dbReference type="SAM" id="MobiDB-lite"/>
    </source>
</evidence>
<proteinExistence type="inferred from homology"/>
<dbReference type="EMBL" id="CP034235">
    <property type="protein sequence ID" value="QGQ96359.1"/>
    <property type="molecule type" value="Genomic_DNA"/>
</dbReference>
<organism evidence="5 6">
    <name type="scientific">Paenibacillus psychroresistens</name>
    <dbReference type="NCBI Taxonomy" id="1778678"/>
    <lineage>
        <taxon>Bacteria</taxon>
        <taxon>Bacillati</taxon>
        <taxon>Bacillota</taxon>
        <taxon>Bacilli</taxon>
        <taxon>Bacillales</taxon>
        <taxon>Paenibacillaceae</taxon>
        <taxon>Paenibacillus</taxon>
    </lineage>
</organism>
<dbReference type="PANTHER" id="PTHR43673">
    <property type="entry name" value="NAD(P)H NITROREDUCTASE YDGI-RELATED"/>
    <property type="match status" value="1"/>
</dbReference>
<feature type="domain" description="Nitroreductase" evidence="4">
    <location>
        <begin position="35"/>
        <end position="82"/>
    </location>
</feature>
<dbReference type="SUPFAM" id="SSF55469">
    <property type="entry name" value="FMN-dependent nitroreductase-like"/>
    <property type="match status" value="1"/>
</dbReference>
<accession>A0A6B8RK09</accession>
<protein>
    <submittedName>
        <fullName evidence="5">Nitroreductase</fullName>
    </submittedName>
</protein>
<dbReference type="InterPro" id="IPR029479">
    <property type="entry name" value="Nitroreductase"/>
</dbReference>
<dbReference type="KEGG" id="ppsc:EHS13_16450"/>
<evidence type="ECO:0000259" key="4">
    <source>
        <dbReference type="Pfam" id="PF00881"/>
    </source>
</evidence>
<gene>
    <name evidence="5" type="ORF">EHS13_16450</name>
</gene>
<name>A0A6B8RK09_9BACL</name>
<keyword evidence="6" id="KW-1185">Reference proteome</keyword>
<sequence>MSSIEKQAFHPALDLLEVVKNNREPEHEVSPLFLNRWSPRAYTDQKVPDAELNQLLEAARWAPSSNNQQPWRFYVANTEAKLEVFRQFIVPFNLSWMSQVPQLILLGSAKLTPKGDPNGAHAFDAGSAWSHIALQATLLGLSSHAIGGFDSNKARELLNVPADIDLHAVIVIGYQGDKATLSEALQEREKPNQRNPLSASIVEWNA</sequence>
<evidence type="ECO:0000313" key="5">
    <source>
        <dbReference type="EMBL" id="QGQ96359.1"/>
    </source>
</evidence>
<dbReference type="RefSeq" id="WP_155701395.1">
    <property type="nucleotide sequence ID" value="NZ_CP034235.1"/>
</dbReference>
<evidence type="ECO:0000256" key="2">
    <source>
        <dbReference type="ARBA" id="ARBA00023002"/>
    </source>
</evidence>
<reference evidence="6" key="1">
    <citation type="submission" date="2018-11" db="EMBL/GenBank/DDBJ databases">
        <title>Complete genome sequence of Paenibacillus sp. ML311-T8.</title>
        <authorList>
            <person name="Nam Y.-D."/>
            <person name="Kang J."/>
            <person name="Chung W.-H."/>
            <person name="Park Y.S."/>
        </authorList>
    </citation>
    <scope>NUCLEOTIDE SEQUENCE [LARGE SCALE GENOMIC DNA]</scope>
    <source>
        <strain evidence="6">ML311-T8</strain>
    </source>
</reference>
<dbReference type="PANTHER" id="PTHR43673:SF10">
    <property type="entry name" value="NADH DEHYDROGENASE_NAD(P)H NITROREDUCTASE XCC3605-RELATED"/>
    <property type="match status" value="1"/>
</dbReference>